<dbReference type="UniPathway" id="UPA00094"/>
<organism evidence="15 16">
    <name type="scientific">Burkholderia ambifaria (strain ATCC BAA-244 / DSM 16087 / CCUG 44356 / LMG 19182 / AMMD)</name>
    <name type="common">Burkholderia cepacia (strain AMMD)</name>
    <dbReference type="NCBI Taxonomy" id="339670"/>
    <lineage>
        <taxon>Bacteria</taxon>
        <taxon>Pseudomonadati</taxon>
        <taxon>Pseudomonadota</taxon>
        <taxon>Betaproteobacteria</taxon>
        <taxon>Burkholderiales</taxon>
        <taxon>Burkholderiaceae</taxon>
        <taxon>Burkholderia</taxon>
        <taxon>Burkholderia cepacia complex</taxon>
    </lineage>
</organism>
<comment type="subcellular location">
    <subcellularLocation>
        <location evidence="12">Cytoplasm</location>
    </subcellularLocation>
</comment>
<evidence type="ECO:0000256" key="8">
    <source>
        <dbReference type="ARBA" id="ARBA00023160"/>
    </source>
</evidence>
<evidence type="ECO:0000313" key="15">
    <source>
        <dbReference type="EMBL" id="ABI91776.1"/>
    </source>
</evidence>
<evidence type="ECO:0000256" key="11">
    <source>
        <dbReference type="ARBA" id="ARBA00051096"/>
    </source>
</evidence>
<feature type="active site" evidence="12">
    <location>
        <position position="302"/>
    </location>
</feature>
<reference evidence="15" key="1">
    <citation type="submission" date="2006-08" db="EMBL/GenBank/DDBJ databases">
        <title>Complete sequence of Chromosome 3 of Burkholderia cepacia AMMD.</title>
        <authorList>
            <consortium name="US DOE Joint Genome Institute"/>
            <person name="Copeland A."/>
            <person name="Lucas S."/>
            <person name="Lapidus A."/>
            <person name="Barry K."/>
            <person name="Detter J.C."/>
            <person name="Glavina del Rio T."/>
            <person name="Hammon N."/>
            <person name="Israni S."/>
            <person name="Pitluck S."/>
            <person name="Bruce D."/>
            <person name="Chain P."/>
            <person name="Malfatti S."/>
            <person name="Shin M."/>
            <person name="Vergez L."/>
            <person name="Schmutz J."/>
            <person name="Larimer F."/>
            <person name="Land M."/>
            <person name="Hauser L."/>
            <person name="Kyrpides N."/>
            <person name="Kim E."/>
            <person name="Parke J."/>
            <person name="Coenye T."/>
            <person name="Konstantinidis K."/>
            <person name="Ramette A."/>
            <person name="Tiedje J."/>
            <person name="Richardson P."/>
        </authorList>
    </citation>
    <scope>NUCLEOTIDE SEQUENCE</scope>
    <source>
        <strain evidence="15">AMMD</strain>
    </source>
</reference>
<evidence type="ECO:0000256" key="1">
    <source>
        <dbReference type="ARBA" id="ARBA00005194"/>
    </source>
</evidence>
<dbReference type="CDD" id="cd00830">
    <property type="entry name" value="KAS_III"/>
    <property type="match status" value="1"/>
</dbReference>
<dbReference type="PANTHER" id="PTHR43091:SF1">
    <property type="entry name" value="BETA-KETOACYL-[ACYL-CARRIER-PROTEIN] SYNTHASE III, CHLOROPLASTIC"/>
    <property type="match status" value="1"/>
</dbReference>
<evidence type="ECO:0000256" key="2">
    <source>
        <dbReference type="ARBA" id="ARBA00008642"/>
    </source>
</evidence>
<dbReference type="AlphaFoldDB" id="Q0B247"/>
<comment type="catalytic activity">
    <reaction evidence="11">
        <text>malonyl-[ACP] + acetyl-CoA + H(+) = 3-oxobutanoyl-[ACP] + CO2 + CoA</text>
        <dbReference type="Rhea" id="RHEA:12080"/>
        <dbReference type="Rhea" id="RHEA-COMP:9623"/>
        <dbReference type="Rhea" id="RHEA-COMP:9625"/>
        <dbReference type="ChEBI" id="CHEBI:15378"/>
        <dbReference type="ChEBI" id="CHEBI:16526"/>
        <dbReference type="ChEBI" id="CHEBI:57287"/>
        <dbReference type="ChEBI" id="CHEBI:57288"/>
        <dbReference type="ChEBI" id="CHEBI:78449"/>
        <dbReference type="ChEBI" id="CHEBI:78450"/>
        <dbReference type="EC" id="2.3.1.180"/>
    </reaction>
    <physiologicalReaction direction="left-to-right" evidence="11">
        <dbReference type="Rhea" id="RHEA:12081"/>
    </physiologicalReaction>
</comment>
<dbReference type="NCBIfam" id="TIGR00747">
    <property type="entry name" value="fabH"/>
    <property type="match status" value="1"/>
</dbReference>
<dbReference type="EMBL" id="CP000442">
    <property type="protein sequence ID" value="ABI91776.1"/>
    <property type="molecule type" value="Genomic_DNA"/>
</dbReference>
<keyword evidence="10 12" id="KW-0012">Acyltransferase</keyword>
<dbReference type="EC" id="2.3.1.180" evidence="3 12"/>
<dbReference type="PANTHER" id="PTHR43091">
    <property type="entry name" value="3-OXOACYL-[ACYL-CARRIER-PROTEIN] SYNTHASE"/>
    <property type="match status" value="1"/>
</dbReference>
<evidence type="ECO:0000256" key="4">
    <source>
        <dbReference type="ARBA" id="ARBA00022516"/>
    </source>
</evidence>
<dbReference type="PATRIC" id="fig|339670.21.peg.6097"/>
<evidence type="ECO:0000313" key="16">
    <source>
        <dbReference type="Proteomes" id="UP000000662"/>
    </source>
</evidence>
<dbReference type="eggNOG" id="COG0332">
    <property type="taxonomic scope" value="Bacteria"/>
</dbReference>
<comment type="function">
    <text evidence="12">Catalyzes the condensation reaction of fatty acid synthesis by the addition to an acyl acceptor of two carbons from malonyl-ACP. Catalyzes the first condensation reaction which initiates fatty acid synthesis and may therefore play a role in governing the total rate of fatty acid production. Possesses both acetoacetyl-ACP synthase and acetyl transacylase activities. Its substrate specificity determines the biosynthesis of branched-chain and/or straight-chain of fatty acids.</text>
</comment>
<evidence type="ECO:0000256" key="9">
    <source>
        <dbReference type="ARBA" id="ARBA00023268"/>
    </source>
</evidence>
<evidence type="ECO:0000256" key="10">
    <source>
        <dbReference type="ARBA" id="ARBA00023315"/>
    </source>
</evidence>
<evidence type="ECO:0000256" key="6">
    <source>
        <dbReference type="ARBA" id="ARBA00022832"/>
    </source>
</evidence>
<keyword evidence="5 12" id="KW-0808">Transferase</keyword>
<dbReference type="GO" id="GO:0004315">
    <property type="term" value="F:3-oxoacyl-[acyl-carrier-protein] synthase activity"/>
    <property type="evidence" value="ECO:0007669"/>
    <property type="project" value="InterPro"/>
</dbReference>
<keyword evidence="6 12" id="KW-0276">Fatty acid metabolism</keyword>
<comment type="similarity">
    <text evidence="2 12">Belongs to the thiolase-like superfamily. FabH family.</text>
</comment>
<accession>Q0B247</accession>
<dbReference type="RefSeq" id="WP_011661105.1">
    <property type="nucleotide sequence ID" value="NC_008392.1"/>
</dbReference>
<dbReference type="FunFam" id="3.40.47.10:FF:000004">
    <property type="entry name" value="3-oxoacyl-[acyl-carrier-protein] synthase 3"/>
    <property type="match status" value="1"/>
</dbReference>
<evidence type="ECO:0000259" key="13">
    <source>
        <dbReference type="Pfam" id="PF08541"/>
    </source>
</evidence>
<evidence type="ECO:0000256" key="5">
    <source>
        <dbReference type="ARBA" id="ARBA00022679"/>
    </source>
</evidence>
<sequence length="345" mass="36652">MIESSPQDSERGARHTSTRLNAPFRSCVIGCGSALPERRVTNDELARTVDTSDEWIVRRSGIRERRIAAAHEKTSDFAIAAARRALERADLTGADLDLLIVATTTADQTVPSTAARVQAAIGMHQGAAFDVNAACSGFVYALSVADSMMRLGQVGTALVIGAETLSRIVDWTERESCVLFGDGAGAVILRAEPSDGSTNQRGVLSTHLHSDGRHQDKIRTDGGVSSTGTVGKVRLEGREVFLHAVMNLTAVADEALAATGLSRDDVDWLVPHQANQRIVETVGQQLHIPAEKTVLTVDRHANTSAASIPLALDAAVTDGRVKEGDLVLLASMGGGFTWGSALLRW</sequence>
<dbReference type="GO" id="GO:0005737">
    <property type="term" value="C:cytoplasm"/>
    <property type="evidence" value="ECO:0007669"/>
    <property type="project" value="UniProtKB-SubCell"/>
</dbReference>
<keyword evidence="16" id="KW-1185">Reference proteome</keyword>
<dbReference type="InterPro" id="IPR004655">
    <property type="entry name" value="FabH"/>
</dbReference>
<dbReference type="NCBIfam" id="NF006829">
    <property type="entry name" value="PRK09352.1"/>
    <property type="match status" value="1"/>
</dbReference>
<feature type="active site" evidence="12">
    <location>
        <position position="272"/>
    </location>
</feature>
<evidence type="ECO:0000256" key="12">
    <source>
        <dbReference type="HAMAP-Rule" id="MF_01815"/>
    </source>
</evidence>
<feature type="region of interest" description="ACP-binding" evidence="12">
    <location>
        <begin position="273"/>
        <end position="277"/>
    </location>
</feature>
<feature type="domain" description="Beta-ketoacyl-[acyl-carrier-protein] synthase III N-terminal" evidence="14">
    <location>
        <begin position="129"/>
        <end position="212"/>
    </location>
</feature>
<dbReference type="HAMAP" id="MF_01815">
    <property type="entry name" value="FabH"/>
    <property type="match status" value="1"/>
</dbReference>
<keyword evidence="9 12" id="KW-0511">Multifunctional enzyme</keyword>
<dbReference type="Gene3D" id="3.40.47.10">
    <property type="match status" value="1"/>
</dbReference>
<dbReference type="InterPro" id="IPR016039">
    <property type="entry name" value="Thiolase-like"/>
</dbReference>
<evidence type="ECO:0000259" key="14">
    <source>
        <dbReference type="Pfam" id="PF08545"/>
    </source>
</evidence>
<dbReference type="GO" id="GO:0033818">
    <property type="term" value="F:beta-ketoacyl-acyl-carrier-protein synthase III activity"/>
    <property type="evidence" value="ECO:0007669"/>
    <property type="project" value="UniProtKB-UniRule"/>
</dbReference>
<feature type="active site" evidence="12">
    <location>
        <position position="135"/>
    </location>
</feature>
<dbReference type="SUPFAM" id="SSF53901">
    <property type="entry name" value="Thiolase-like"/>
    <property type="match status" value="1"/>
</dbReference>
<keyword evidence="7 12" id="KW-0443">Lipid metabolism</keyword>
<keyword evidence="12" id="KW-0963">Cytoplasm</keyword>
<comment type="domain">
    <text evidence="12">The last Arg residue of the ACP-binding site is essential for the weak association between ACP/AcpP and FabH.</text>
</comment>
<gene>
    <name evidence="12" type="primary">fabH</name>
    <name evidence="15" type="ordered locus">Bamb_6232</name>
</gene>
<evidence type="ECO:0000256" key="7">
    <source>
        <dbReference type="ARBA" id="ARBA00023098"/>
    </source>
</evidence>
<keyword evidence="4 12" id="KW-0444">Lipid biosynthesis</keyword>
<evidence type="ECO:0000256" key="3">
    <source>
        <dbReference type="ARBA" id="ARBA00012333"/>
    </source>
</evidence>
<proteinExistence type="inferred from homology"/>
<dbReference type="Pfam" id="PF08541">
    <property type="entry name" value="ACP_syn_III_C"/>
    <property type="match status" value="1"/>
</dbReference>
<dbReference type="Proteomes" id="UP000000662">
    <property type="component" value="Chromosome 3"/>
</dbReference>
<name>Q0B247_BURCM</name>
<dbReference type="InterPro" id="IPR013747">
    <property type="entry name" value="ACP_syn_III_C"/>
</dbReference>
<dbReference type="Pfam" id="PF08545">
    <property type="entry name" value="ACP_syn_III"/>
    <property type="match status" value="1"/>
</dbReference>
<dbReference type="KEGG" id="bam:Bamb_6232"/>
<feature type="domain" description="Beta-ketoacyl-[acyl-carrier-protein] synthase III C-terminal" evidence="13">
    <location>
        <begin position="256"/>
        <end position="345"/>
    </location>
</feature>
<keyword evidence="8 12" id="KW-0275">Fatty acid biosynthesis</keyword>
<dbReference type="InterPro" id="IPR013751">
    <property type="entry name" value="ACP_syn_III_N"/>
</dbReference>
<comment type="pathway">
    <text evidence="1 12">Lipid metabolism; fatty acid biosynthesis.</text>
</comment>
<comment type="subunit">
    <text evidence="12">Homodimer.</text>
</comment>
<dbReference type="GO" id="GO:0006633">
    <property type="term" value="P:fatty acid biosynthetic process"/>
    <property type="evidence" value="ECO:0007669"/>
    <property type="project" value="UniProtKB-UniRule"/>
</dbReference>
<protein>
    <recommendedName>
        <fullName evidence="3 12">Beta-ketoacyl-[acyl-carrier-protein] synthase III</fullName>
        <shortName evidence="12">Beta-ketoacyl-ACP synthase III</shortName>
        <shortName evidence="12">KAS III</shortName>
        <ecNumber evidence="3 12">2.3.1.180</ecNumber>
    </recommendedName>
    <alternativeName>
        <fullName evidence="12">3-oxoacyl-[acyl-carrier-protein] synthase 3</fullName>
    </alternativeName>
    <alternativeName>
        <fullName evidence="12">3-oxoacyl-[acyl-carrier-protein] synthase III</fullName>
    </alternativeName>
</protein>